<protein>
    <submittedName>
        <fullName evidence="5">Histidine triad (HIT) family protein</fullName>
    </submittedName>
</protein>
<dbReference type="Pfam" id="PF01230">
    <property type="entry name" value="HIT"/>
    <property type="match status" value="1"/>
</dbReference>
<dbReference type="PROSITE" id="PS51084">
    <property type="entry name" value="HIT_2"/>
    <property type="match status" value="1"/>
</dbReference>
<accession>A0A3D9ZA26</accession>
<dbReference type="EMBL" id="QUMQ01000001">
    <property type="protein sequence ID" value="REF94268.1"/>
    <property type="molecule type" value="Genomic_DNA"/>
</dbReference>
<evidence type="ECO:0000256" key="2">
    <source>
        <dbReference type="PIRSR" id="PIRSR601310-3"/>
    </source>
</evidence>
<name>A0A3D9ZA26_9ACTN</name>
<proteinExistence type="predicted"/>
<dbReference type="PRINTS" id="PR00332">
    <property type="entry name" value="HISTRIAD"/>
</dbReference>
<evidence type="ECO:0000313" key="6">
    <source>
        <dbReference type="Proteomes" id="UP000256913"/>
    </source>
</evidence>
<feature type="short sequence motif" description="Histidine triad motif" evidence="2 3">
    <location>
        <begin position="109"/>
        <end position="113"/>
    </location>
</feature>
<sequence>MPHESALTIPLVSDCLFCRIVAGDIPATVVRETDTTLAFRDISPKAEVHVLVVTKEHYVDVATLAQSDPGLAAELLETAAVVAETEGLLADGFRLIFNTGEYGGQEVDHVHGHVLGGEPLGPMVCK</sequence>
<feature type="active site" description="Tele-AMP-histidine intermediate" evidence="1">
    <location>
        <position position="111"/>
    </location>
</feature>
<dbReference type="Gene3D" id="3.30.428.10">
    <property type="entry name" value="HIT-like"/>
    <property type="match status" value="1"/>
</dbReference>
<evidence type="ECO:0000256" key="3">
    <source>
        <dbReference type="PROSITE-ProRule" id="PRU00464"/>
    </source>
</evidence>
<dbReference type="InterPro" id="IPR001310">
    <property type="entry name" value="Histidine_triad_HIT"/>
</dbReference>
<dbReference type="SUPFAM" id="SSF54197">
    <property type="entry name" value="HIT-like"/>
    <property type="match status" value="1"/>
</dbReference>
<evidence type="ECO:0000313" key="5">
    <source>
        <dbReference type="EMBL" id="REF94268.1"/>
    </source>
</evidence>
<dbReference type="OrthoDB" id="9784774at2"/>
<gene>
    <name evidence="5" type="ORF">DFJ67_0185</name>
</gene>
<feature type="domain" description="HIT" evidence="4">
    <location>
        <begin position="16"/>
        <end position="125"/>
    </location>
</feature>
<dbReference type="GO" id="GO:0003824">
    <property type="term" value="F:catalytic activity"/>
    <property type="evidence" value="ECO:0007669"/>
    <property type="project" value="InterPro"/>
</dbReference>
<keyword evidence="6" id="KW-1185">Reference proteome</keyword>
<dbReference type="InterPro" id="IPR011146">
    <property type="entry name" value="HIT-like"/>
</dbReference>
<reference evidence="5 6" key="1">
    <citation type="submission" date="2018-08" db="EMBL/GenBank/DDBJ databases">
        <title>Sequencing the genomes of 1000 actinobacteria strains.</title>
        <authorList>
            <person name="Klenk H.-P."/>
        </authorList>
    </citation>
    <scope>NUCLEOTIDE SEQUENCE [LARGE SCALE GENOMIC DNA]</scope>
    <source>
        <strain evidence="5 6">DSM 44099</strain>
    </source>
</reference>
<dbReference type="Proteomes" id="UP000256913">
    <property type="component" value="Unassembled WGS sequence"/>
</dbReference>
<dbReference type="PANTHER" id="PTHR23089">
    <property type="entry name" value="HISTIDINE TRIAD HIT PROTEIN"/>
    <property type="match status" value="1"/>
</dbReference>
<evidence type="ECO:0000259" key="4">
    <source>
        <dbReference type="PROSITE" id="PS51084"/>
    </source>
</evidence>
<comment type="caution">
    <text evidence="5">The sequence shown here is derived from an EMBL/GenBank/DDBJ whole genome shotgun (WGS) entry which is preliminary data.</text>
</comment>
<dbReference type="AlphaFoldDB" id="A0A3D9ZA26"/>
<organism evidence="5 6">
    <name type="scientific">Asanoa ferruginea</name>
    <dbReference type="NCBI Taxonomy" id="53367"/>
    <lineage>
        <taxon>Bacteria</taxon>
        <taxon>Bacillati</taxon>
        <taxon>Actinomycetota</taxon>
        <taxon>Actinomycetes</taxon>
        <taxon>Micromonosporales</taxon>
        <taxon>Micromonosporaceae</taxon>
        <taxon>Asanoa</taxon>
    </lineage>
</organism>
<dbReference type="InterPro" id="IPR036265">
    <property type="entry name" value="HIT-like_sf"/>
</dbReference>
<evidence type="ECO:0000256" key="1">
    <source>
        <dbReference type="PIRSR" id="PIRSR601310-1"/>
    </source>
</evidence>
<dbReference type="CDD" id="cd01276">
    <property type="entry name" value="PKCI_related"/>
    <property type="match status" value="1"/>
</dbReference>